<dbReference type="PANTHER" id="PTHR13743">
    <property type="entry name" value="BEIGE/BEACH-RELATED"/>
    <property type="match status" value="1"/>
</dbReference>
<feature type="domain" description="BEACH" evidence="1">
    <location>
        <begin position="1"/>
        <end position="95"/>
    </location>
</feature>
<evidence type="ECO:0000313" key="2">
    <source>
        <dbReference type="WBParaSite" id="GPUH_0001411101-mRNA-1"/>
    </source>
</evidence>
<sequence>LGLPRLFVLIHRQALESSVVSSSLNHWIDLIFGYKQTGKAAVDAINVFHPATYRASTMNSVNEEHDELSLTALRTMVKTYGQMPLQLFHSPHLPHLTEKDRHNASSFLTTYRASTMNNVNEEHDELSLTALRTMVKTYGQMPLQLFHSPHLPHLTEKDRHNASSFLTSPLITVSGIRWGEFVGSPGSEFGKLIVILNEEPPCDTGHISQIVAFSDGSCFAYPSNTCYVYKV</sequence>
<dbReference type="SMART" id="SM01026">
    <property type="entry name" value="Beach"/>
    <property type="match status" value="1"/>
</dbReference>
<protein>
    <submittedName>
        <fullName evidence="2">BEACH domain-containing protein</fullName>
    </submittedName>
</protein>
<dbReference type="Gene3D" id="1.10.1540.10">
    <property type="entry name" value="BEACH domain"/>
    <property type="match status" value="1"/>
</dbReference>
<dbReference type="AlphaFoldDB" id="A0A183DZF5"/>
<dbReference type="Pfam" id="PF02138">
    <property type="entry name" value="Beach"/>
    <property type="match status" value="1"/>
</dbReference>
<accession>A0A183DZF5</accession>
<organism evidence="2">
    <name type="scientific">Gongylonema pulchrum</name>
    <dbReference type="NCBI Taxonomy" id="637853"/>
    <lineage>
        <taxon>Eukaryota</taxon>
        <taxon>Metazoa</taxon>
        <taxon>Ecdysozoa</taxon>
        <taxon>Nematoda</taxon>
        <taxon>Chromadorea</taxon>
        <taxon>Rhabditida</taxon>
        <taxon>Spirurina</taxon>
        <taxon>Spiruromorpha</taxon>
        <taxon>Spiruroidea</taxon>
        <taxon>Gongylonematidae</taxon>
        <taxon>Gongylonema</taxon>
    </lineage>
</organism>
<evidence type="ECO:0000259" key="1">
    <source>
        <dbReference type="PROSITE" id="PS50197"/>
    </source>
</evidence>
<dbReference type="WBParaSite" id="GPUH_0001411101-mRNA-1">
    <property type="protein sequence ID" value="GPUH_0001411101-mRNA-1"/>
    <property type="gene ID" value="GPUH_0001411101"/>
</dbReference>
<dbReference type="InterPro" id="IPR000409">
    <property type="entry name" value="BEACH_dom"/>
</dbReference>
<dbReference type="InterPro" id="IPR036372">
    <property type="entry name" value="BEACH_dom_sf"/>
</dbReference>
<dbReference type="SUPFAM" id="SSF81837">
    <property type="entry name" value="BEACH domain"/>
    <property type="match status" value="2"/>
</dbReference>
<dbReference type="PROSITE" id="PS50197">
    <property type="entry name" value="BEACH"/>
    <property type="match status" value="1"/>
</dbReference>
<name>A0A183DZF5_9BILA</name>
<reference evidence="2" key="1">
    <citation type="submission" date="2016-06" db="UniProtKB">
        <authorList>
            <consortium name="WormBaseParasite"/>
        </authorList>
    </citation>
    <scope>IDENTIFICATION</scope>
</reference>
<dbReference type="PANTHER" id="PTHR13743:SF86">
    <property type="entry name" value="LYSOSOMAL-TRAFFICKING REGULATOR"/>
    <property type="match status" value="1"/>
</dbReference>
<proteinExistence type="predicted"/>
<dbReference type="InterPro" id="IPR050865">
    <property type="entry name" value="BEACH_Domain"/>
</dbReference>